<feature type="chain" id="PRO_5046033307" description="Laccase" evidence="7">
    <location>
        <begin position="21"/>
        <end position="528"/>
    </location>
</feature>
<comment type="caution">
    <text evidence="11">The sequence shown here is derived from an EMBL/GenBank/DDBJ whole genome shotgun (WGS) entry which is preliminary data.</text>
</comment>
<evidence type="ECO:0000259" key="8">
    <source>
        <dbReference type="Pfam" id="PF00394"/>
    </source>
</evidence>
<dbReference type="Pfam" id="PF00394">
    <property type="entry name" value="Cu-oxidase"/>
    <property type="match status" value="1"/>
</dbReference>
<dbReference type="PROSITE" id="PS00080">
    <property type="entry name" value="MULTICOPPER_OXIDASE2"/>
    <property type="match status" value="1"/>
</dbReference>
<keyword evidence="4" id="KW-0186">Copper</keyword>
<organism evidence="11 12">
    <name type="scientific">Marasmius tenuissimus</name>
    <dbReference type="NCBI Taxonomy" id="585030"/>
    <lineage>
        <taxon>Eukaryota</taxon>
        <taxon>Fungi</taxon>
        <taxon>Dikarya</taxon>
        <taxon>Basidiomycota</taxon>
        <taxon>Agaricomycotina</taxon>
        <taxon>Agaricomycetes</taxon>
        <taxon>Agaricomycetidae</taxon>
        <taxon>Agaricales</taxon>
        <taxon>Marasmiineae</taxon>
        <taxon>Marasmiaceae</taxon>
        <taxon>Marasmius</taxon>
    </lineage>
</organism>
<evidence type="ECO:0000313" key="12">
    <source>
        <dbReference type="Proteomes" id="UP001437256"/>
    </source>
</evidence>
<gene>
    <name evidence="11" type="ORF">AAF712_006272</name>
</gene>
<evidence type="ECO:0000256" key="2">
    <source>
        <dbReference type="ARBA" id="ARBA00022723"/>
    </source>
</evidence>
<name>A0ABR3A0W5_9AGAR</name>
<dbReference type="Proteomes" id="UP001437256">
    <property type="component" value="Unassembled WGS sequence"/>
</dbReference>
<evidence type="ECO:0000256" key="7">
    <source>
        <dbReference type="SAM" id="SignalP"/>
    </source>
</evidence>
<dbReference type="InterPro" id="IPR002355">
    <property type="entry name" value="Cu_oxidase_Cu_BS"/>
</dbReference>
<evidence type="ECO:0000259" key="9">
    <source>
        <dbReference type="Pfam" id="PF07731"/>
    </source>
</evidence>
<dbReference type="PANTHER" id="PTHR11709:SF511">
    <property type="entry name" value="LACCASE"/>
    <property type="match status" value="1"/>
</dbReference>
<evidence type="ECO:0000256" key="5">
    <source>
        <dbReference type="ARBA" id="ARBA00023157"/>
    </source>
</evidence>
<dbReference type="SUPFAM" id="SSF49503">
    <property type="entry name" value="Cupredoxins"/>
    <property type="match status" value="3"/>
</dbReference>
<proteinExistence type="inferred from homology"/>
<evidence type="ECO:0008006" key="13">
    <source>
        <dbReference type="Google" id="ProtNLM"/>
    </source>
</evidence>
<dbReference type="InterPro" id="IPR033138">
    <property type="entry name" value="Cu_oxidase_CS"/>
</dbReference>
<dbReference type="EMBL" id="JBBXMP010000033">
    <property type="protein sequence ID" value="KAL0066669.1"/>
    <property type="molecule type" value="Genomic_DNA"/>
</dbReference>
<feature type="domain" description="Plastocyanin-like" evidence="9">
    <location>
        <begin position="384"/>
        <end position="501"/>
    </location>
</feature>
<dbReference type="InterPro" id="IPR011707">
    <property type="entry name" value="Cu-oxidase-like_N"/>
</dbReference>
<evidence type="ECO:0000313" key="11">
    <source>
        <dbReference type="EMBL" id="KAL0066669.1"/>
    </source>
</evidence>
<keyword evidence="7" id="KW-0732">Signal</keyword>
<keyword evidence="5" id="KW-1015">Disulfide bond</keyword>
<comment type="similarity">
    <text evidence="1">Belongs to the multicopper oxidase family.</text>
</comment>
<evidence type="ECO:0000256" key="6">
    <source>
        <dbReference type="ARBA" id="ARBA00023180"/>
    </source>
</evidence>
<keyword evidence="3" id="KW-0560">Oxidoreductase</keyword>
<protein>
    <recommendedName>
        <fullName evidence="13">Laccase</fullName>
    </recommendedName>
</protein>
<dbReference type="InterPro" id="IPR011706">
    <property type="entry name" value="Cu-oxidase_C"/>
</dbReference>
<dbReference type="InterPro" id="IPR001117">
    <property type="entry name" value="Cu-oxidase_2nd"/>
</dbReference>
<evidence type="ECO:0000259" key="10">
    <source>
        <dbReference type="Pfam" id="PF07732"/>
    </source>
</evidence>
<keyword evidence="6" id="KW-0325">Glycoprotein</keyword>
<keyword evidence="12" id="KW-1185">Reference proteome</keyword>
<dbReference type="InterPro" id="IPR045087">
    <property type="entry name" value="Cu-oxidase_fam"/>
</dbReference>
<evidence type="ECO:0000256" key="4">
    <source>
        <dbReference type="ARBA" id="ARBA00023008"/>
    </source>
</evidence>
<dbReference type="Pfam" id="PF07732">
    <property type="entry name" value="Cu-oxidase_3"/>
    <property type="match status" value="1"/>
</dbReference>
<reference evidence="11 12" key="1">
    <citation type="submission" date="2024-05" db="EMBL/GenBank/DDBJ databases">
        <title>A draft genome resource for the thread blight pathogen Marasmius tenuissimus strain MS-2.</title>
        <authorList>
            <person name="Yulfo-Soto G.E."/>
            <person name="Baruah I.K."/>
            <person name="Amoako-Attah I."/>
            <person name="Bukari Y."/>
            <person name="Meinhardt L.W."/>
            <person name="Bailey B.A."/>
            <person name="Cohen S.P."/>
        </authorList>
    </citation>
    <scope>NUCLEOTIDE SEQUENCE [LARGE SCALE GENOMIC DNA]</scope>
    <source>
        <strain evidence="11 12">MS-2</strain>
    </source>
</reference>
<dbReference type="PANTHER" id="PTHR11709">
    <property type="entry name" value="MULTI-COPPER OXIDASE"/>
    <property type="match status" value="1"/>
</dbReference>
<keyword evidence="2" id="KW-0479">Metal-binding</keyword>
<dbReference type="PROSITE" id="PS00079">
    <property type="entry name" value="MULTICOPPER_OXIDASE1"/>
    <property type="match status" value="1"/>
</dbReference>
<dbReference type="Pfam" id="PF07731">
    <property type="entry name" value="Cu-oxidase_2"/>
    <property type="match status" value="1"/>
</dbReference>
<sequence length="528" mass="57979">MKTFLQLLAAVLPAAVQVTAKTIDVTLDITNKDLAPDGFTRSTIVANGQFPGPPIFAQKGDRLHVTVNNDLTDPTMRESTLVNFDGVFFQSKDAFQEGTSFVEACPIAPQSSFVYDIQLDPNQAGNHWYRSHLSVQYVDGLRGPLIIYDPDDPQAHLYDVDDESTIIQLADWWHNSSVDSLAFFKAHDMIPVADTGTINGVGRFNGGPEVPFPVINVVQGKRYRLRILNMSARAAYNVSIDSHNFTIIEADGENTQPLTGNITPLLAGQRISAVVEANQPVGNYWINAPFSGGNVATNPLQNLTFSRAIMRYAGAPLEDPEGPMTIGPQGDDANTAEEGLLRPLVTDTPPQPDITLIFAVAFTPLQNGTGWRINNISYQSPVIPTLVKVLQDGASDESDFNTSEHTIVLPLNKTVEVQFPSNDDDELHPFHMHGMNFWVVKSNSATEENDVNPIKRDTTGAGATGTTVRFRTDKPGPWFFHCHIMWHMAVGLGSVMLVDPDATRATIQPTQDWQQLCPEYDALPAEKQ</sequence>
<feature type="signal peptide" evidence="7">
    <location>
        <begin position="1"/>
        <end position="20"/>
    </location>
</feature>
<evidence type="ECO:0000256" key="3">
    <source>
        <dbReference type="ARBA" id="ARBA00023002"/>
    </source>
</evidence>
<accession>A0ABR3A0W5</accession>
<dbReference type="InterPro" id="IPR008972">
    <property type="entry name" value="Cupredoxin"/>
</dbReference>
<dbReference type="Gene3D" id="2.60.40.420">
    <property type="entry name" value="Cupredoxins - blue copper proteins"/>
    <property type="match status" value="3"/>
</dbReference>
<feature type="domain" description="Plastocyanin-like" evidence="10">
    <location>
        <begin position="29"/>
        <end position="151"/>
    </location>
</feature>
<feature type="domain" description="Plastocyanin-like" evidence="8">
    <location>
        <begin position="163"/>
        <end position="315"/>
    </location>
</feature>
<evidence type="ECO:0000256" key="1">
    <source>
        <dbReference type="ARBA" id="ARBA00010609"/>
    </source>
</evidence>